<dbReference type="EMBL" id="LAZR01055817">
    <property type="protein sequence ID" value="KKK75543.1"/>
    <property type="molecule type" value="Genomic_DNA"/>
</dbReference>
<name>A0A0F8Y2N7_9ZZZZ</name>
<sequence>INYHELMQKCFDKWIDSCNKDYEYSQGFEYFKETSEANEWKYMENGKLFIG</sequence>
<organism evidence="1">
    <name type="scientific">marine sediment metagenome</name>
    <dbReference type="NCBI Taxonomy" id="412755"/>
    <lineage>
        <taxon>unclassified sequences</taxon>
        <taxon>metagenomes</taxon>
        <taxon>ecological metagenomes</taxon>
    </lineage>
</organism>
<proteinExistence type="predicted"/>
<accession>A0A0F8Y2N7</accession>
<feature type="non-terminal residue" evidence="1">
    <location>
        <position position="1"/>
    </location>
</feature>
<gene>
    <name evidence="1" type="ORF">LCGC14_2872630</name>
</gene>
<evidence type="ECO:0000313" key="1">
    <source>
        <dbReference type="EMBL" id="KKK75543.1"/>
    </source>
</evidence>
<comment type="caution">
    <text evidence="1">The sequence shown here is derived from an EMBL/GenBank/DDBJ whole genome shotgun (WGS) entry which is preliminary data.</text>
</comment>
<protein>
    <submittedName>
        <fullName evidence="1">Uncharacterized protein</fullName>
    </submittedName>
</protein>
<reference evidence="1" key="1">
    <citation type="journal article" date="2015" name="Nature">
        <title>Complex archaea that bridge the gap between prokaryotes and eukaryotes.</title>
        <authorList>
            <person name="Spang A."/>
            <person name="Saw J.H."/>
            <person name="Jorgensen S.L."/>
            <person name="Zaremba-Niedzwiedzka K."/>
            <person name="Martijn J."/>
            <person name="Lind A.E."/>
            <person name="van Eijk R."/>
            <person name="Schleper C."/>
            <person name="Guy L."/>
            <person name="Ettema T.J."/>
        </authorList>
    </citation>
    <scope>NUCLEOTIDE SEQUENCE</scope>
</reference>
<dbReference type="AlphaFoldDB" id="A0A0F8Y2N7"/>